<dbReference type="Proteomes" id="UP001218188">
    <property type="component" value="Unassembled WGS sequence"/>
</dbReference>
<accession>A0AAD6TAX9</accession>
<proteinExistence type="predicted"/>
<reference evidence="1" key="1">
    <citation type="submission" date="2023-03" db="EMBL/GenBank/DDBJ databases">
        <title>Massive genome expansion in bonnet fungi (Mycena s.s.) driven by repeated elements and novel gene families across ecological guilds.</title>
        <authorList>
            <consortium name="Lawrence Berkeley National Laboratory"/>
            <person name="Harder C.B."/>
            <person name="Miyauchi S."/>
            <person name="Viragh M."/>
            <person name="Kuo A."/>
            <person name="Thoen E."/>
            <person name="Andreopoulos B."/>
            <person name="Lu D."/>
            <person name="Skrede I."/>
            <person name="Drula E."/>
            <person name="Henrissat B."/>
            <person name="Morin E."/>
            <person name="Kohler A."/>
            <person name="Barry K."/>
            <person name="LaButti K."/>
            <person name="Morin E."/>
            <person name="Salamov A."/>
            <person name="Lipzen A."/>
            <person name="Mereny Z."/>
            <person name="Hegedus B."/>
            <person name="Baldrian P."/>
            <person name="Stursova M."/>
            <person name="Weitz H."/>
            <person name="Taylor A."/>
            <person name="Grigoriev I.V."/>
            <person name="Nagy L.G."/>
            <person name="Martin F."/>
            <person name="Kauserud H."/>
        </authorList>
    </citation>
    <scope>NUCLEOTIDE SEQUENCE</scope>
    <source>
        <strain evidence="1">CBHHK200</strain>
    </source>
</reference>
<gene>
    <name evidence="1" type="ORF">C8F04DRAFT_925770</name>
</gene>
<name>A0AAD6TAX9_9AGAR</name>
<dbReference type="EMBL" id="JARJCM010000021">
    <property type="protein sequence ID" value="KAJ7040497.1"/>
    <property type="molecule type" value="Genomic_DNA"/>
</dbReference>
<comment type="caution">
    <text evidence="1">The sequence shown here is derived from an EMBL/GenBank/DDBJ whole genome shotgun (WGS) entry which is preliminary data.</text>
</comment>
<dbReference type="PANTHER" id="PTHR37449:SF1">
    <property type="entry name" value="OS02G0159950 PROTEIN"/>
    <property type="match status" value="1"/>
</dbReference>
<dbReference type="AlphaFoldDB" id="A0AAD6TAX9"/>
<dbReference type="PANTHER" id="PTHR37449">
    <property type="match status" value="1"/>
</dbReference>
<evidence type="ECO:0000313" key="1">
    <source>
        <dbReference type="EMBL" id="KAJ7040497.1"/>
    </source>
</evidence>
<organism evidence="1 2">
    <name type="scientific">Mycena alexandri</name>
    <dbReference type="NCBI Taxonomy" id="1745969"/>
    <lineage>
        <taxon>Eukaryota</taxon>
        <taxon>Fungi</taxon>
        <taxon>Dikarya</taxon>
        <taxon>Basidiomycota</taxon>
        <taxon>Agaricomycotina</taxon>
        <taxon>Agaricomycetes</taxon>
        <taxon>Agaricomycetidae</taxon>
        <taxon>Agaricales</taxon>
        <taxon>Marasmiineae</taxon>
        <taxon>Mycenaceae</taxon>
        <taxon>Mycena</taxon>
    </lineage>
</organism>
<evidence type="ECO:0000313" key="2">
    <source>
        <dbReference type="Proteomes" id="UP001218188"/>
    </source>
</evidence>
<sequence length="99" mass="10995">MSTSRSKRPNHRRSGSMEFGRLVAAMTTTFEWEPNAVIKAVFTFSRLGAIESISLMKMMAGEFLDSANASRRLLSPAFFLFMILGPLMKKKNTASGLDT</sequence>
<keyword evidence="2" id="KW-1185">Reference proteome</keyword>
<feature type="non-terminal residue" evidence="1">
    <location>
        <position position="99"/>
    </location>
</feature>
<protein>
    <submittedName>
        <fullName evidence="1">Uncharacterized protein</fullName>
    </submittedName>
</protein>